<evidence type="ECO:0000313" key="2">
    <source>
        <dbReference type="EMBL" id="MFN0292189.1"/>
    </source>
</evidence>
<evidence type="ECO:0000313" key="3">
    <source>
        <dbReference type="Proteomes" id="UP001517367"/>
    </source>
</evidence>
<dbReference type="InterPro" id="IPR001387">
    <property type="entry name" value="Cro/C1-type_HTH"/>
</dbReference>
<dbReference type="Proteomes" id="UP001517367">
    <property type="component" value="Unassembled WGS sequence"/>
</dbReference>
<dbReference type="Gene3D" id="1.10.260.40">
    <property type="entry name" value="lambda repressor-like DNA-binding domains"/>
    <property type="match status" value="1"/>
</dbReference>
<dbReference type="PROSITE" id="PS50943">
    <property type="entry name" value="HTH_CROC1"/>
    <property type="match status" value="1"/>
</dbReference>
<keyword evidence="3" id="KW-1185">Reference proteome</keyword>
<reference evidence="2 3" key="1">
    <citation type="submission" date="2024-12" db="EMBL/GenBank/DDBJ databases">
        <authorList>
            <person name="Hu S."/>
        </authorList>
    </citation>
    <scope>NUCLEOTIDE SEQUENCE [LARGE SCALE GENOMIC DNA]</scope>
    <source>
        <strain evidence="2 3">P-25</strain>
    </source>
</reference>
<evidence type="ECO:0000259" key="1">
    <source>
        <dbReference type="PROSITE" id="PS50943"/>
    </source>
</evidence>
<feature type="domain" description="HTH cro/C1-type" evidence="1">
    <location>
        <begin position="9"/>
        <end position="63"/>
    </location>
</feature>
<organism evidence="2 3">
    <name type="scientific">Pedobacter helvus</name>
    <dbReference type="NCBI Taxonomy" id="2563444"/>
    <lineage>
        <taxon>Bacteria</taxon>
        <taxon>Pseudomonadati</taxon>
        <taxon>Bacteroidota</taxon>
        <taxon>Sphingobacteriia</taxon>
        <taxon>Sphingobacteriales</taxon>
        <taxon>Sphingobacteriaceae</taxon>
        <taxon>Pedobacter</taxon>
    </lineage>
</organism>
<dbReference type="SUPFAM" id="SSF47413">
    <property type="entry name" value="lambda repressor-like DNA-binding domains"/>
    <property type="match status" value="1"/>
</dbReference>
<dbReference type="Pfam" id="PF01381">
    <property type="entry name" value="HTH_3"/>
    <property type="match status" value="1"/>
</dbReference>
<name>A0ABW9JIG0_9SPHI</name>
<comment type="caution">
    <text evidence="2">The sequence shown here is derived from an EMBL/GenBank/DDBJ whole genome shotgun (WGS) entry which is preliminary data.</text>
</comment>
<dbReference type="EMBL" id="SRMP02000022">
    <property type="protein sequence ID" value="MFN0292189.1"/>
    <property type="molecule type" value="Genomic_DNA"/>
</dbReference>
<proteinExistence type="predicted"/>
<dbReference type="CDD" id="cd00093">
    <property type="entry name" value="HTH_XRE"/>
    <property type="match status" value="1"/>
</dbReference>
<dbReference type="SMART" id="SM00530">
    <property type="entry name" value="HTH_XRE"/>
    <property type="match status" value="1"/>
</dbReference>
<protein>
    <submittedName>
        <fullName evidence="2">Helix-turn-helix transcriptional regulator</fullName>
    </submittedName>
</protein>
<sequence length="104" mass="11761">MKKETGLVIKAIRLRLGYKQDYIAQKINISPSLLGHIENGRTDLDIRRLYQLAKVFGVLPRNLLELVIEIYETECIAGLEGGVKYITPPATREQEHKSKALTTP</sequence>
<accession>A0ABW9JIG0</accession>
<dbReference type="InterPro" id="IPR010982">
    <property type="entry name" value="Lambda_DNA-bd_dom_sf"/>
</dbReference>
<gene>
    <name evidence="2" type="ORF">E5L68_012350</name>
</gene>
<dbReference type="RefSeq" id="WP_138731009.1">
    <property type="nucleotide sequence ID" value="NZ_SRMP02000022.1"/>
</dbReference>